<dbReference type="PROSITE" id="PS00188">
    <property type="entry name" value="BIOTIN"/>
    <property type="match status" value="1"/>
</dbReference>
<evidence type="ECO:0000259" key="2">
    <source>
        <dbReference type="PROSITE" id="PS50968"/>
    </source>
</evidence>
<gene>
    <name evidence="3" type="ORF">SAMN05421824_2630</name>
</gene>
<proteinExistence type="predicted"/>
<dbReference type="PANTHER" id="PTHR45266">
    <property type="entry name" value="OXALOACETATE DECARBOXYLASE ALPHA CHAIN"/>
    <property type="match status" value="1"/>
</dbReference>
<evidence type="ECO:0000313" key="3">
    <source>
        <dbReference type="EMBL" id="SEQ94446.1"/>
    </source>
</evidence>
<reference evidence="3 4" key="1">
    <citation type="submission" date="2016-10" db="EMBL/GenBank/DDBJ databases">
        <authorList>
            <person name="de Groot N.N."/>
        </authorList>
    </citation>
    <scope>NUCLEOTIDE SEQUENCE [LARGE SCALE GENOMIC DNA]</scope>
    <source>
        <strain evidence="3 4">DSM 21035</strain>
    </source>
</reference>
<dbReference type="InterPro" id="IPR000089">
    <property type="entry name" value="Biotin_lipoyl"/>
</dbReference>
<dbReference type="Proteomes" id="UP000198999">
    <property type="component" value="Unassembled WGS sequence"/>
</dbReference>
<dbReference type="STRING" id="419940.SAMN05421824_2630"/>
<dbReference type="EMBL" id="FOFN01000004">
    <property type="protein sequence ID" value="SEQ94446.1"/>
    <property type="molecule type" value="Genomic_DNA"/>
</dbReference>
<dbReference type="RefSeq" id="WP_092580325.1">
    <property type="nucleotide sequence ID" value="NZ_FOFN01000004.1"/>
</dbReference>
<protein>
    <submittedName>
        <fullName evidence="3">Biotin-requiring enzyme</fullName>
    </submittedName>
</protein>
<organism evidence="3 4">
    <name type="scientific">Hyunsoonleella jejuensis</name>
    <dbReference type="NCBI Taxonomy" id="419940"/>
    <lineage>
        <taxon>Bacteria</taxon>
        <taxon>Pseudomonadati</taxon>
        <taxon>Bacteroidota</taxon>
        <taxon>Flavobacteriia</taxon>
        <taxon>Flavobacteriales</taxon>
        <taxon>Flavobacteriaceae</taxon>
    </lineage>
</organism>
<dbReference type="SUPFAM" id="SSF51230">
    <property type="entry name" value="Single hybrid motif"/>
    <property type="match status" value="1"/>
</dbReference>
<dbReference type="InterPro" id="IPR050709">
    <property type="entry name" value="Biotin_Carboxyl_Carrier/Decarb"/>
</dbReference>
<feature type="domain" description="Lipoyl-binding" evidence="2">
    <location>
        <begin position="79"/>
        <end position="161"/>
    </location>
</feature>
<dbReference type="PROSITE" id="PS50968">
    <property type="entry name" value="BIOTINYL_LIPOYL"/>
    <property type="match status" value="1"/>
</dbReference>
<dbReference type="Gene3D" id="2.40.50.100">
    <property type="match status" value="1"/>
</dbReference>
<dbReference type="InterPro" id="IPR011053">
    <property type="entry name" value="Single_hybrid_motif"/>
</dbReference>
<keyword evidence="4" id="KW-1185">Reference proteome</keyword>
<dbReference type="InterPro" id="IPR001882">
    <property type="entry name" value="Biotin_BS"/>
</dbReference>
<evidence type="ECO:0000256" key="1">
    <source>
        <dbReference type="ARBA" id="ARBA00023267"/>
    </source>
</evidence>
<dbReference type="CDD" id="cd06850">
    <property type="entry name" value="biotinyl_domain"/>
    <property type="match status" value="1"/>
</dbReference>
<sequence>MSSHLKVKVDDRFDFDICKNDISNLDITQVSNSKYHLLQNNKSFHTKVVASNFTTKEYEVSVNNTVYKVSISNDLDILVKDMGFTLGSKKAISSIIAPMPGLILDISVVVGQEVKENDPLLILEAMKMENSITSPIDGIIKAVHSNKGDAVEKNQLIIEFE</sequence>
<dbReference type="AlphaFoldDB" id="A0A1H9K5D9"/>
<keyword evidence="1" id="KW-0092">Biotin</keyword>
<evidence type="ECO:0000313" key="4">
    <source>
        <dbReference type="Proteomes" id="UP000198999"/>
    </source>
</evidence>
<accession>A0A1H9K5D9</accession>
<dbReference type="Pfam" id="PF00364">
    <property type="entry name" value="Biotin_lipoyl"/>
    <property type="match status" value="1"/>
</dbReference>
<dbReference type="OrthoDB" id="9812676at2"/>
<dbReference type="PANTHER" id="PTHR45266:SF3">
    <property type="entry name" value="OXALOACETATE DECARBOXYLASE ALPHA CHAIN"/>
    <property type="match status" value="1"/>
</dbReference>
<name>A0A1H9K5D9_9FLAO</name>
<dbReference type="FunFam" id="2.40.50.100:FF:000003">
    <property type="entry name" value="Acetyl-CoA carboxylase biotin carboxyl carrier protein"/>
    <property type="match status" value="1"/>
</dbReference>